<evidence type="ECO:0000313" key="4">
    <source>
        <dbReference type="EMBL" id="AIB05260.1"/>
    </source>
</evidence>
<feature type="compositionally biased region" description="Low complexity" evidence="2">
    <location>
        <begin position="49"/>
        <end position="102"/>
    </location>
</feature>
<dbReference type="SMR" id="K7U3U2"/>
<dbReference type="PANTHER" id="PTHR31301:SF186">
    <property type="entry name" value="OS09G0364100 PROTEIN"/>
    <property type="match status" value="1"/>
</dbReference>
<dbReference type="HOGENOM" id="CLU_037375_0_0_1"/>
<feature type="domain" description="LOB" evidence="3">
    <location>
        <begin position="120"/>
        <end position="221"/>
    </location>
</feature>
<sequence>MGAVIPRSLSYSYDDDAPDLGVVRGSTTIAIAAACAIWRARGETMTSSVSPAAAASQPQLHITTTGTSTGSTAIISPSSNQSTSNARSSSPHSTSSPPRGPSTTGGTGSGGGSGSGCTNQACAACKYQRRKCNTDCPLAPYFPADQQERFLNSHRLFGVRKILKTLENTSPELSANAMATLIFQSDMRAQDPVGGCYHLILSLERQLQIEMAEHSAMVQRLALFRQAATTMPPDQGGGTVGLDYTASSKQPLFHNAQQEVVYALYKNNHGGGHGPNKDDHGGQQHQVFDYYINLDNMQQFHFNDSCAAVDKVDLTPAGADEMRHHQHFDENCQIDHKDYFEIKAAALVDDAFDMRQEVVDVCAEVDMDTKTVDVNAGIGGVDIKAMGMNANVDVNVSTPQMAAESSHCRLGLGFSSF</sequence>
<evidence type="ECO:0000256" key="2">
    <source>
        <dbReference type="SAM" id="MobiDB-lite"/>
    </source>
</evidence>
<feature type="non-terminal residue" evidence="4">
    <location>
        <position position="417"/>
    </location>
</feature>
<dbReference type="OrthoDB" id="1893065at2759"/>
<dbReference type="ExpressionAtlas" id="K7U3U2">
    <property type="expression patterns" value="baseline"/>
</dbReference>
<comment type="similarity">
    <text evidence="1">Belongs to the LOB domain-containing protein family.</text>
</comment>
<gene>
    <name evidence="4" type="primary">LOB20</name>
</gene>
<feature type="compositionally biased region" description="Gly residues" evidence="2">
    <location>
        <begin position="103"/>
        <end position="113"/>
    </location>
</feature>
<protein>
    <submittedName>
        <fullName evidence="4">LOB transcription factor</fullName>
    </submittedName>
</protein>
<organism evidence="4">
    <name type="scientific">Zea mays</name>
    <name type="common">Maize</name>
    <dbReference type="NCBI Taxonomy" id="4577"/>
    <lineage>
        <taxon>Eukaryota</taxon>
        <taxon>Viridiplantae</taxon>
        <taxon>Streptophyta</taxon>
        <taxon>Embryophyta</taxon>
        <taxon>Tracheophyta</taxon>
        <taxon>Spermatophyta</taxon>
        <taxon>Magnoliopsida</taxon>
        <taxon>Liliopsida</taxon>
        <taxon>Poales</taxon>
        <taxon>Poaceae</taxon>
        <taxon>PACMAD clade</taxon>
        <taxon>Panicoideae</taxon>
        <taxon>Andropogonodae</taxon>
        <taxon>Andropogoneae</taxon>
        <taxon>Tripsacinae</taxon>
        <taxon>Zea</taxon>
    </lineage>
</organism>
<feature type="region of interest" description="Disordered" evidence="2">
    <location>
        <begin position="49"/>
        <end position="113"/>
    </location>
</feature>
<dbReference type="Pfam" id="PF03195">
    <property type="entry name" value="LOB"/>
    <property type="match status" value="1"/>
</dbReference>
<name>K7U3U2_MAIZE</name>
<accession>K7U3U2</accession>
<dbReference type="PROSITE" id="PS51257">
    <property type="entry name" value="PROKAR_LIPOPROTEIN"/>
    <property type="match status" value="1"/>
</dbReference>
<evidence type="ECO:0000259" key="3">
    <source>
        <dbReference type="PROSITE" id="PS50891"/>
    </source>
</evidence>
<dbReference type="PROSITE" id="PS50891">
    <property type="entry name" value="LOB"/>
    <property type="match status" value="1"/>
</dbReference>
<dbReference type="AlphaFoldDB" id="K7U3U2"/>
<reference evidence="4" key="1">
    <citation type="submission" date="2014-04" db="EMBL/GenBank/DDBJ databases">
        <title>The Maize TFome - Development of a transcription factor open reading frame collection for functional genomics.</title>
        <authorList>
            <person name="Burdo B."/>
            <person name="Gray J."/>
            <person name="Goetting-Minesky M.P."/>
            <person name="Wittler B."/>
            <person name="Hunt M."/>
            <person name="Li T."/>
            <person name="Velliquette D."/>
            <person name="Thomas J."/>
            <person name="Gentzel I."/>
            <person name="Dos Santos Brito M."/>
            <person name="Mejia-Guerra M.K."/>
            <person name="Connolly L.N."/>
            <person name="Qaisi D."/>
            <person name="Li W."/>
            <person name="Casas M.I."/>
            <person name="Doseff A.I."/>
            <person name="Grotewold E."/>
        </authorList>
    </citation>
    <scope>NUCLEOTIDE SEQUENCE</scope>
</reference>
<evidence type="ECO:0000256" key="1">
    <source>
        <dbReference type="ARBA" id="ARBA00005474"/>
    </source>
</evidence>
<proteinExistence type="inferred from homology"/>
<dbReference type="EMBL" id="KJ727769">
    <property type="protein sequence ID" value="AIB05260.1"/>
    <property type="molecule type" value="Genomic_DNA"/>
</dbReference>
<dbReference type="InterPro" id="IPR004883">
    <property type="entry name" value="LOB"/>
</dbReference>
<dbReference type="KEGG" id="zma:103653417"/>
<dbReference type="PANTHER" id="PTHR31301">
    <property type="entry name" value="LOB DOMAIN-CONTAINING PROTEIN 4-RELATED"/>
    <property type="match status" value="1"/>
</dbReference>